<evidence type="ECO:0000313" key="3">
    <source>
        <dbReference type="EMBL" id="NHO54813.1"/>
    </source>
</evidence>
<evidence type="ECO:0000313" key="4">
    <source>
        <dbReference type="Proteomes" id="UP000597459"/>
    </source>
</evidence>
<gene>
    <name evidence="3" type="ORF">GOB87_12800</name>
</gene>
<dbReference type="EMBL" id="WOTH01000033">
    <property type="protein sequence ID" value="NHO54813.1"/>
    <property type="molecule type" value="Genomic_DNA"/>
</dbReference>
<feature type="transmembrane region" description="Helical" evidence="1">
    <location>
        <begin position="50"/>
        <end position="69"/>
    </location>
</feature>
<keyword evidence="1" id="KW-0472">Membrane</keyword>
<protein>
    <submittedName>
        <fullName evidence="3">Phosphatase PAP2 family protein</fullName>
    </submittedName>
</protein>
<feature type="transmembrane region" description="Helical" evidence="1">
    <location>
        <begin position="223"/>
        <end position="242"/>
    </location>
</feature>
<feature type="transmembrane region" description="Helical" evidence="1">
    <location>
        <begin position="262"/>
        <end position="282"/>
    </location>
</feature>
<sequence length="322" mass="35579">MTHYNIFCCLLWCEKEKKYFGFGMFKEILGYLGLESRMEYPGKSLSRKTILVGSGVLFLILTALARFHVGSGDYAIVEALNTLANRSYIIDAFLYWFTSDGVTVAVVVAVLFGLWFAYPSRTDRSIILYGLVFSMLVGTLSRLAQLAVRGHVRLLHDADVHVVLPLPVDPTSLTGWGSFPSDHAALLAGLVLSVWLISRRIGLVLIGFAVLVNLCRIYFCIHYPTDVLAGSALGVFVVELGLPLIRSYPVQATLDFEQRRPGVFYGLFFYGSFSVASMLLSVRDEAQTIKHAIKATLHIPRHHYGEMGGKNGGCEGVVSGER</sequence>
<dbReference type="Pfam" id="PF01569">
    <property type="entry name" value="PAP2"/>
    <property type="match status" value="1"/>
</dbReference>
<feature type="domain" description="Phosphatidic acid phosphatase type 2/haloperoxidase" evidence="2">
    <location>
        <begin position="126"/>
        <end position="242"/>
    </location>
</feature>
<dbReference type="SUPFAM" id="SSF48317">
    <property type="entry name" value="Acid phosphatase/Vanadium-dependent haloperoxidase"/>
    <property type="match status" value="1"/>
</dbReference>
<dbReference type="InterPro" id="IPR036938">
    <property type="entry name" value="PAP2/HPO_sf"/>
</dbReference>
<dbReference type="SMART" id="SM00014">
    <property type="entry name" value="acidPPc"/>
    <property type="match status" value="1"/>
</dbReference>
<evidence type="ECO:0000256" key="1">
    <source>
        <dbReference type="SAM" id="Phobius"/>
    </source>
</evidence>
<comment type="caution">
    <text evidence="3">The sequence shown here is derived from an EMBL/GenBank/DDBJ whole genome shotgun (WGS) entry which is preliminary data.</text>
</comment>
<feature type="transmembrane region" description="Helical" evidence="1">
    <location>
        <begin position="89"/>
        <end position="114"/>
    </location>
</feature>
<feature type="transmembrane region" description="Helical" evidence="1">
    <location>
        <begin position="126"/>
        <end position="144"/>
    </location>
</feature>
<dbReference type="Proteomes" id="UP000597459">
    <property type="component" value="Unassembled WGS sequence"/>
</dbReference>
<dbReference type="PANTHER" id="PTHR14969">
    <property type="entry name" value="SPHINGOSINE-1-PHOSPHATE PHOSPHOHYDROLASE"/>
    <property type="match status" value="1"/>
</dbReference>
<organism evidence="3 4">
    <name type="scientific">Acetobacter estunensis</name>
    <dbReference type="NCBI Taxonomy" id="104097"/>
    <lineage>
        <taxon>Bacteria</taxon>
        <taxon>Pseudomonadati</taxon>
        <taxon>Pseudomonadota</taxon>
        <taxon>Alphaproteobacteria</taxon>
        <taxon>Acetobacterales</taxon>
        <taxon>Acetobacteraceae</taxon>
        <taxon>Acetobacter</taxon>
    </lineage>
</organism>
<name>A0A967BD26_9PROT</name>
<keyword evidence="4" id="KW-1185">Reference proteome</keyword>
<keyword evidence="1" id="KW-1133">Transmembrane helix</keyword>
<dbReference type="PANTHER" id="PTHR14969:SF13">
    <property type="entry name" value="AT30094P"/>
    <property type="match status" value="1"/>
</dbReference>
<keyword evidence="1" id="KW-0812">Transmembrane</keyword>
<evidence type="ECO:0000259" key="2">
    <source>
        <dbReference type="SMART" id="SM00014"/>
    </source>
</evidence>
<proteinExistence type="predicted"/>
<reference evidence="3" key="1">
    <citation type="submission" date="2019-11" db="EMBL/GenBank/DDBJ databases">
        <title>Description of new Acetobacter species.</title>
        <authorList>
            <person name="Cleenwerck I."/>
            <person name="Sombolestani A.S."/>
        </authorList>
    </citation>
    <scope>NUCLEOTIDE SEQUENCE</scope>
    <source>
        <strain evidence="3">LMG 1626</strain>
    </source>
</reference>
<dbReference type="InterPro" id="IPR000326">
    <property type="entry name" value="PAP2/HPO"/>
</dbReference>
<dbReference type="Gene3D" id="1.20.144.10">
    <property type="entry name" value="Phosphatidic acid phosphatase type 2/haloperoxidase"/>
    <property type="match status" value="1"/>
</dbReference>
<accession>A0A967BD26</accession>
<dbReference type="AlphaFoldDB" id="A0A967BD26"/>